<dbReference type="SUPFAM" id="SSF53474">
    <property type="entry name" value="alpha/beta-Hydrolases"/>
    <property type="match status" value="1"/>
</dbReference>
<dbReference type="InterPro" id="IPR000073">
    <property type="entry name" value="AB_hydrolase_1"/>
</dbReference>
<dbReference type="PANTHER" id="PTHR43248:SF25">
    <property type="entry name" value="AB HYDROLASE-1 DOMAIN-CONTAINING PROTEIN-RELATED"/>
    <property type="match status" value="1"/>
</dbReference>
<dbReference type="Pfam" id="PF00561">
    <property type="entry name" value="Abhydrolase_1"/>
    <property type="match status" value="1"/>
</dbReference>
<evidence type="ECO:0000256" key="3">
    <source>
        <dbReference type="SAM" id="SignalP"/>
    </source>
</evidence>
<dbReference type="EMBL" id="CP066831">
    <property type="protein sequence ID" value="QQM46272.1"/>
    <property type="molecule type" value="Genomic_DNA"/>
</dbReference>
<organism evidence="6 7">
    <name type="scientific">Streptomyces liliifuscus</name>
    <dbReference type="NCBI Taxonomy" id="2797636"/>
    <lineage>
        <taxon>Bacteria</taxon>
        <taxon>Bacillati</taxon>
        <taxon>Actinomycetota</taxon>
        <taxon>Actinomycetes</taxon>
        <taxon>Kitasatosporales</taxon>
        <taxon>Streptomycetaceae</taxon>
        <taxon>Streptomyces</taxon>
    </lineage>
</organism>
<feature type="signal peptide" evidence="3">
    <location>
        <begin position="1"/>
        <end position="29"/>
    </location>
</feature>
<dbReference type="GO" id="GO:0016787">
    <property type="term" value="F:hydrolase activity"/>
    <property type="evidence" value="ECO:0007669"/>
    <property type="project" value="UniProtKB-KW"/>
</dbReference>
<comment type="similarity">
    <text evidence="1">Belongs to the peptidase S33 family.</text>
</comment>
<dbReference type="AlphaFoldDB" id="A0A7T7RGY7"/>
<feature type="domain" description="Peptidase S33 tripeptidyl aminopeptidase-like C-terminal" evidence="5">
    <location>
        <begin position="389"/>
        <end position="487"/>
    </location>
</feature>
<feature type="domain" description="AB hydrolase-1" evidence="4">
    <location>
        <begin position="112"/>
        <end position="269"/>
    </location>
</feature>
<gene>
    <name evidence="6" type="ORF">JEQ17_47255</name>
</gene>
<reference evidence="6 7" key="1">
    <citation type="submission" date="2020-12" db="EMBL/GenBank/DDBJ databases">
        <title>A novel species.</title>
        <authorList>
            <person name="Li K."/>
        </authorList>
    </citation>
    <scope>NUCLEOTIDE SEQUENCE [LARGE SCALE GENOMIC DNA]</scope>
    <source>
        <strain evidence="6 7">ZYC-3</strain>
    </source>
</reference>
<keyword evidence="3" id="KW-0732">Signal</keyword>
<dbReference type="Gene3D" id="3.40.50.1820">
    <property type="entry name" value="alpha/beta hydrolase"/>
    <property type="match status" value="2"/>
</dbReference>
<dbReference type="InterPro" id="IPR051601">
    <property type="entry name" value="Serine_prot/Carboxylest_S33"/>
</dbReference>
<dbReference type="Pfam" id="PF08386">
    <property type="entry name" value="Abhydrolase_4"/>
    <property type="match status" value="1"/>
</dbReference>
<sequence length="493" mass="53286">MKCSRIRTIATLAVATLLGAGALTGPAVAAPTARADRAAAPVPVLSWIPCHERFECAQAKVPVDHEEPRGDTLTVGLIRMPARDRAHRAGTLFVSTGVVSGVSFVRSAGPTLFSSLNQRFDIVGIDQRGTGTSRPAMRCSTYEQDREIEKPLVADHSGARDQFVRQAKALNDLCVQRSEALLPRLGTTEAARDLDLLRRAVGDSRLTFLGLSYGTLLGQYYAAMFPGRVRAMALDGVQPADRSVRDPLRLDREMFAAAEAGLETFFSWCRRSTASCGFGAGDPEAAFDALVRQLDGNLVEHPGRHDLVTGGVLMGEAYQALAEPASWPAFADRLRDLSMQQLPTRDLPTGENDVLAGYLGNTCLDQETPPDLSVHDRHVRAAVRVAPRIGRFGGYAQVKCGLWPVDTAHHRGSWQHRGPTPLLVVSNTHDPYVPRAWAHKIADDTGNARLLGVRGHGHMALGRSDCVDKAVFDYLTRTRLPAPGASCSIPLPG</sequence>
<dbReference type="PANTHER" id="PTHR43248">
    <property type="entry name" value="2-SUCCINYL-6-HYDROXY-2,4-CYCLOHEXADIENE-1-CARBOXYLATE SYNTHASE"/>
    <property type="match status" value="1"/>
</dbReference>
<protein>
    <submittedName>
        <fullName evidence="6">Alpha/beta fold hydrolase</fullName>
    </submittedName>
</protein>
<dbReference type="Proteomes" id="UP000595636">
    <property type="component" value="Chromosome"/>
</dbReference>
<proteinExistence type="inferred from homology"/>
<dbReference type="KEGG" id="slf:JEQ17_47255"/>
<dbReference type="RefSeq" id="WP_200401105.1">
    <property type="nucleotide sequence ID" value="NZ_CP066831.1"/>
</dbReference>
<evidence type="ECO:0000313" key="6">
    <source>
        <dbReference type="EMBL" id="QQM46272.1"/>
    </source>
</evidence>
<evidence type="ECO:0000259" key="4">
    <source>
        <dbReference type="Pfam" id="PF00561"/>
    </source>
</evidence>
<evidence type="ECO:0000256" key="1">
    <source>
        <dbReference type="ARBA" id="ARBA00010088"/>
    </source>
</evidence>
<keyword evidence="2 6" id="KW-0378">Hydrolase</keyword>
<evidence type="ECO:0000256" key="2">
    <source>
        <dbReference type="ARBA" id="ARBA00022801"/>
    </source>
</evidence>
<keyword evidence="7" id="KW-1185">Reference proteome</keyword>
<dbReference type="InterPro" id="IPR029058">
    <property type="entry name" value="AB_hydrolase_fold"/>
</dbReference>
<feature type="chain" id="PRO_5032944080" evidence="3">
    <location>
        <begin position="30"/>
        <end position="493"/>
    </location>
</feature>
<evidence type="ECO:0000259" key="5">
    <source>
        <dbReference type="Pfam" id="PF08386"/>
    </source>
</evidence>
<evidence type="ECO:0000313" key="7">
    <source>
        <dbReference type="Proteomes" id="UP000595636"/>
    </source>
</evidence>
<name>A0A7T7RGY7_9ACTN</name>
<accession>A0A7T7RGY7</accession>
<dbReference type="InterPro" id="IPR013595">
    <property type="entry name" value="Pept_S33_TAP-like_C"/>
</dbReference>